<evidence type="ECO:0000256" key="2">
    <source>
        <dbReference type="ARBA" id="ARBA00023054"/>
    </source>
</evidence>
<dbReference type="AlphaFoldDB" id="A0A1R3J5J9"/>
<dbReference type="Pfam" id="PF05911">
    <property type="entry name" value="FPP"/>
    <property type="match status" value="1"/>
</dbReference>
<accession>A0A1R3J5J9</accession>
<reference evidence="4 5" key="1">
    <citation type="submission" date="2013-09" db="EMBL/GenBank/DDBJ databases">
        <title>Corchorus capsularis genome sequencing.</title>
        <authorList>
            <person name="Alam M."/>
            <person name="Haque M.S."/>
            <person name="Islam M.S."/>
            <person name="Emdad E.M."/>
            <person name="Islam M.M."/>
            <person name="Ahmed B."/>
            <person name="Halim A."/>
            <person name="Hossen Q.M.M."/>
            <person name="Hossain M.Z."/>
            <person name="Ahmed R."/>
            <person name="Khan M.M."/>
            <person name="Islam R."/>
            <person name="Rashid M.M."/>
            <person name="Khan S.A."/>
            <person name="Rahman M.S."/>
            <person name="Alam M."/>
        </authorList>
    </citation>
    <scope>NUCLEOTIDE SEQUENCE [LARGE SCALE GENOMIC DNA]</scope>
    <source>
        <strain evidence="5">cv. CVL-1</strain>
        <tissue evidence="4">Whole seedling</tissue>
    </source>
</reference>
<dbReference type="PANTHER" id="PTHR31580">
    <property type="entry name" value="FILAMENT-LIKE PLANT PROTEIN 4"/>
    <property type="match status" value="1"/>
</dbReference>
<evidence type="ECO:0000313" key="5">
    <source>
        <dbReference type="Proteomes" id="UP000188268"/>
    </source>
</evidence>
<dbReference type="PANTHER" id="PTHR31580:SF49">
    <property type="entry name" value="FILAMENT-LIKE PLANT PROTEIN 3"/>
    <property type="match status" value="1"/>
</dbReference>
<protein>
    <submittedName>
        <fullName evidence="4">Uncharacterized protein</fullName>
    </submittedName>
</protein>
<proteinExistence type="inferred from homology"/>
<gene>
    <name evidence="4" type="ORF">CCACVL1_07510</name>
</gene>
<organism evidence="4 5">
    <name type="scientific">Corchorus capsularis</name>
    <name type="common">Jute</name>
    <dbReference type="NCBI Taxonomy" id="210143"/>
    <lineage>
        <taxon>Eukaryota</taxon>
        <taxon>Viridiplantae</taxon>
        <taxon>Streptophyta</taxon>
        <taxon>Embryophyta</taxon>
        <taxon>Tracheophyta</taxon>
        <taxon>Spermatophyta</taxon>
        <taxon>Magnoliopsida</taxon>
        <taxon>eudicotyledons</taxon>
        <taxon>Gunneridae</taxon>
        <taxon>Pentapetalae</taxon>
        <taxon>rosids</taxon>
        <taxon>malvids</taxon>
        <taxon>Malvales</taxon>
        <taxon>Malvaceae</taxon>
        <taxon>Grewioideae</taxon>
        <taxon>Apeibeae</taxon>
        <taxon>Corchorus</taxon>
    </lineage>
</organism>
<dbReference type="OrthoDB" id="1926355at2759"/>
<comment type="similarity">
    <text evidence="1">Belongs to the FPP family.</text>
</comment>
<feature type="coiled-coil region" evidence="3">
    <location>
        <begin position="4"/>
        <end position="31"/>
    </location>
</feature>
<evidence type="ECO:0000256" key="1">
    <source>
        <dbReference type="ARBA" id="ARBA00005921"/>
    </source>
</evidence>
<dbReference type="STRING" id="210143.A0A1R3J5J9"/>
<name>A0A1R3J5J9_COCAP</name>
<dbReference type="InterPro" id="IPR008587">
    <property type="entry name" value="FPP_plant"/>
</dbReference>
<keyword evidence="2 3" id="KW-0175">Coiled coil</keyword>
<comment type="caution">
    <text evidence="4">The sequence shown here is derived from an EMBL/GenBank/DDBJ whole genome shotgun (WGS) entry which is preliminary data.</text>
</comment>
<evidence type="ECO:0000313" key="4">
    <source>
        <dbReference type="EMBL" id="OMO90092.1"/>
    </source>
</evidence>
<dbReference type="EMBL" id="AWWV01008509">
    <property type="protein sequence ID" value="OMO90092.1"/>
    <property type="molecule type" value="Genomic_DNA"/>
</dbReference>
<keyword evidence="5" id="KW-1185">Reference proteome</keyword>
<dbReference type="Gramene" id="OMO90092">
    <property type="protein sequence ID" value="OMO90092"/>
    <property type="gene ID" value="CCACVL1_07510"/>
</dbReference>
<evidence type="ECO:0000256" key="3">
    <source>
        <dbReference type="SAM" id="Coils"/>
    </source>
</evidence>
<dbReference type="Proteomes" id="UP000188268">
    <property type="component" value="Unassembled WGS sequence"/>
</dbReference>
<sequence>MTGWEKAMKEVLALKQQLDAATKKHAAVEDRVGHLRGALKKCVRQLKQA</sequence>